<dbReference type="InterPro" id="IPR000600">
    <property type="entry name" value="ROK"/>
</dbReference>
<comment type="similarity">
    <text evidence="1">Belongs to the ROK (NagC/XylR) family.</text>
</comment>
<dbReference type="PROSITE" id="PS01125">
    <property type="entry name" value="ROK"/>
    <property type="match status" value="1"/>
</dbReference>
<evidence type="ECO:0000256" key="1">
    <source>
        <dbReference type="ARBA" id="ARBA00006479"/>
    </source>
</evidence>
<name>A0A1E5NC65_9SPIR</name>
<dbReference type="Proteomes" id="UP000095247">
    <property type="component" value="Unassembled WGS sequence"/>
</dbReference>
<protein>
    <submittedName>
        <fullName evidence="2">Transcriptional regulator</fullName>
    </submittedName>
</protein>
<organism evidence="2 3">
    <name type="scientific">Brachyspira hampsonii</name>
    <dbReference type="NCBI Taxonomy" id="1287055"/>
    <lineage>
        <taxon>Bacteria</taxon>
        <taxon>Pseudomonadati</taxon>
        <taxon>Spirochaetota</taxon>
        <taxon>Spirochaetia</taxon>
        <taxon>Brachyspirales</taxon>
        <taxon>Brachyspiraceae</taxon>
        <taxon>Brachyspira</taxon>
    </lineage>
</organism>
<reference evidence="2 3" key="1">
    <citation type="submission" date="2016-08" db="EMBL/GenBank/DDBJ databases">
        <title>Characterization and recognition of Brachyspira hampsonii sp. nov., a novel intestinal spirochete that is pathogenic to pigs.</title>
        <authorList>
            <person name="Mirajkar N."/>
            <person name="La T."/>
            <person name="Phillips N."/>
            <person name="Hampson D."/>
            <person name="Gebhart C."/>
        </authorList>
    </citation>
    <scope>NUCLEOTIDE SEQUENCE [LARGE SCALE GENOMIC DNA]</scope>
    <source>
        <strain evidence="2 3">P280/1</strain>
    </source>
</reference>
<dbReference type="Pfam" id="PF00480">
    <property type="entry name" value="ROK"/>
    <property type="match status" value="1"/>
</dbReference>
<dbReference type="AlphaFoldDB" id="A0A1E5NC65"/>
<dbReference type="RefSeq" id="WP_069727053.1">
    <property type="nucleotide sequence ID" value="NZ_MDCO01000012.1"/>
</dbReference>
<sequence>MKEAVIAIDIGGTSMKGAVIEENGNILYKDNFDVNPSHTTEEHKKVITEFVEKLKINIPNDYKAVGLGIDCPGVMNRETLHMGGAENIPGLKGLKFSDIGDKFNLPTRTANDASMAALGEAKYGSGKEKDYQSVMFITLGTGVGGGFVLNGQLFTGSLGGAGEIGHVFVVPDGDKCNCGSSGCIERYASATGFIAMAKQKIHKGVIPTSLTYEELDKGKAKALFDAAKKGDELAKETIAECSYYLGMSIAQALNMLDLDLVLIGGGLCKDFDMMIEHINKGVRNYGLRMMVNNFEIKPASLGNDAGVLGCAALFFRNN</sequence>
<evidence type="ECO:0000313" key="3">
    <source>
        <dbReference type="Proteomes" id="UP000095247"/>
    </source>
</evidence>
<evidence type="ECO:0000313" key="2">
    <source>
        <dbReference type="EMBL" id="OEJ13745.1"/>
    </source>
</evidence>
<proteinExistence type="inferred from homology"/>
<dbReference type="PANTHER" id="PTHR18964">
    <property type="entry name" value="ROK (REPRESSOR, ORF, KINASE) FAMILY"/>
    <property type="match status" value="1"/>
</dbReference>
<dbReference type="InterPro" id="IPR043129">
    <property type="entry name" value="ATPase_NBD"/>
</dbReference>
<dbReference type="Gene3D" id="3.30.420.40">
    <property type="match status" value="2"/>
</dbReference>
<dbReference type="InterPro" id="IPR049874">
    <property type="entry name" value="ROK_cs"/>
</dbReference>
<accession>A0A1E5NC65</accession>
<dbReference type="SUPFAM" id="SSF53067">
    <property type="entry name" value="Actin-like ATPase domain"/>
    <property type="match status" value="1"/>
</dbReference>
<dbReference type="PANTHER" id="PTHR18964:SF149">
    <property type="entry name" value="BIFUNCTIONAL UDP-N-ACETYLGLUCOSAMINE 2-EPIMERASE_N-ACETYLMANNOSAMINE KINASE"/>
    <property type="match status" value="1"/>
</dbReference>
<dbReference type="EMBL" id="MDCO01000012">
    <property type="protein sequence ID" value="OEJ13745.1"/>
    <property type="molecule type" value="Genomic_DNA"/>
</dbReference>
<comment type="caution">
    <text evidence="2">The sequence shown here is derived from an EMBL/GenBank/DDBJ whole genome shotgun (WGS) entry which is preliminary data.</text>
</comment>
<gene>
    <name evidence="2" type="ORF">BFL38_03085</name>
</gene>